<organism evidence="1 2">
    <name type="scientific">Eleusine coracana subsp. coracana</name>
    <dbReference type="NCBI Taxonomy" id="191504"/>
    <lineage>
        <taxon>Eukaryota</taxon>
        <taxon>Viridiplantae</taxon>
        <taxon>Streptophyta</taxon>
        <taxon>Embryophyta</taxon>
        <taxon>Tracheophyta</taxon>
        <taxon>Spermatophyta</taxon>
        <taxon>Magnoliopsida</taxon>
        <taxon>Liliopsida</taxon>
        <taxon>Poales</taxon>
        <taxon>Poaceae</taxon>
        <taxon>PACMAD clade</taxon>
        <taxon>Chloridoideae</taxon>
        <taxon>Cynodonteae</taxon>
        <taxon>Eleusininae</taxon>
        <taxon>Eleusine</taxon>
    </lineage>
</organism>
<name>A0AAV5CM29_ELECO</name>
<accession>A0AAV5CM29</accession>
<reference evidence="1" key="2">
    <citation type="submission" date="2021-12" db="EMBL/GenBank/DDBJ databases">
        <title>Resequencing data analysis of finger millet.</title>
        <authorList>
            <person name="Hatakeyama M."/>
            <person name="Aluri S."/>
            <person name="Balachadran M.T."/>
            <person name="Sivarajan S.R."/>
            <person name="Poveda L."/>
            <person name="Shimizu-Inatsugi R."/>
            <person name="Schlapbach R."/>
            <person name="Sreeman S.M."/>
            <person name="Shimizu K.K."/>
        </authorList>
    </citation>
    <scope>NUCLEOTIDE SEQUENCE</scope>
</reference>
<comment type="caution">
    <text evidence="1">The sequence shown here is derived from an EMBL/GenBank/DDBJ whole genome shotgun (WGS) entry which is preliminary data.</text>
</comment>
<gene>
    <name evidence="1" type="primary">ga16675</name>
    <name evidence="1" type="ORF">PR202_ga16675</name>
</gene>
<protein>
    <submittedName>
        <fullName evidence="1">Uncharacterized protein</fullName>
    </submittedName>
</protein>
<reference evidence="1" key="1">
    <citation type="journal article" date="2018" name="DNA Res.">
        <title>Multiple hybrid de novo genome assembly of finger millet, an orphan allotetraploid crop.</title>
        <authorList>
            <person name="Hatakeyama M."/>
            <person name="Aluri S."/>
            <person name="Balachadran M.T."/>
            <person name="Sivarajan S.R."/>
            <person name="Patrignani A."/>
            <person name="Gruter S."/>
            <person name="Poveda L."/>
            <person name="Shimizu-Inatsugi R."/>
            <person name="Baeten J."/>
            <person name="Francoijs K.J."/>
            <person name="Nataraja K.N."/>
            <person name="Reddy Y.A.N."/>
            <person name="Phadnis S."/>
            <person name="Ravikumar R.L."/>
            <person name="Schlapbach R."/>
            <person name="Sreeman S.M."/>
            <person name="Shimizu K.K."/>
        </authorList>
    </citation>
    <scope>NUCLEOTIDE SEQUENCE</scope>
</reference>
<dbReference type="Proteomes" id="UP001054889">
    <property type="component" value="Unassembled WGS sequence"/>
</dbReference>
<evidence type="ECO:0000313" key="2">
    <source>
        <dbReference type="Proteomes" id="UP001054889"/>
    </source>
</evidence>
<proteinExistence type="predicted"/>
<dbReference type="EMBL" id="BQKI01000007">
    <property type="protein sequence ID" value="GJM99563.1"/>
    <property type="molecule type" value="Genomic_DNA"/>
</dbReference>
<sequence length="292" mass="33323">MCRPESNIVLNIQQQKNIQQENMEPETVNLEEEIRNLSQLTQDDDSATSQERKRFMEEVNPHPPSDHFVVHTKDGVAFVHKQNWPRLLLEEEKSGDKEKLSIKQGSGSEELEVDTILELMDNEEVEEIRRGEEGHSDISDEEMHQCYLDKVASDSGVFFENGKVEEILTAMKAEEMVQKWQLLLRGKEKEQLHWRMEQLKTWTTKFQQESRRDDGSGSDAKLGWMDMDTTGGAKSGNNAEKLESAVQGCRSRKARWVAKGARKTSLITSNADMGDAANNTVAVDGIRMVLWE</sequence>
<keyword evidence="2" id="KW-1185">Reference proteome</keyword>
<dbReference type="AlphaFoldDB" id="A0AAV5CM29"/>
<evidence type="ECO:0000313" key="1">
    <source>
        <dbReference type="EMBL" id="GJM99563.1"/>
    </source>
</evidence>